<dbReference type="OrthoDB" id="420651at2"/>
<proteinExistence type="inferred from homology"/>
<evidence type="ECO:0000313" key="4">
    <source>
        <dbReference type="Proteomes" id="UP000193083"/>
    </source>
</evidence>
<dbReference type="CDD" id="cd16282">
    <property type="entry name" value="metallo-hydrolase-like_MBL-fold"/>
    <property type="match status" value="1"/>
</dbReference>
<protein>
    <submittedName>
        <fullName evidence="3">Glyoxylase, beta-lactamase superfamily II</fullName>
    </submittedName>
</protein>
<dbReference type="RefSeq" id="WP_085467057.1">
    <property type="nucleotide sequence ID" value="NZ_FXBL01000004.1"/>
</dbReference>
<dbReference type="InterPro" id="IPR036866">
    <property type="entry name" value="RibonucZ/Hydroxyglut_hydro"/>
</dbReference>
<dbReference type="Gene3D" id="3.60.15.10">
    <property type="entry name" value="Ribonuclease Z/Hydroxyacylglutathione hydrolase-like"/>
    <property type="match status" value="1"/>
</dbReference>
<dbReference type="InterPro" id="IPR050855">
    <property type="entry name" value="NDM-1-like"/>
</dbReference>
<feature type="domain" description="Metallo-beta-lactamase" evidence="2">
    <location>
        <begin position="29"/>
        <end position="228"/>
    </location>
</feature>
<name>A0A1X7PVL9_9HYPH</name>
<dbReference type="AlphaFoldDB" id="A0A1X7PVL9"/>
<dbReference type="Pfam" id="PF00753">
    <property type="entry name" value="Lactamase_B"/>
    <property type="match status" value="1"/>
</dbReference>
<dbReference type="SMART" id="SM00849">
    <property type="entry name" value="Lactamase_B"/>
    <property type="match status" value="1"/>
</dbReference>
<evidence type="ECO:0000256" key="1">
    <source>
        <dbReference type="ARBA" id="ARBA00005250"/>
    </source>
</evidence>
<accession>A0A1X7PVL9</accession>
<evidence type="ECO:0000259" key="2">
    <source>
        <dbReference type="SMART" id="SM00849"/>
    </source>
</evidence>
<dbReference type="GO" id="GO:0017001">
    <property type="term" value="P:antibiotic catabolic process"/>
    <property type="evidence" value="ECO:0007669"/>
    <property type="project" value="UniProtKB-ARBA"/>
</dbReference>
<gene>
    <name evidence="3" type="ORF">SAMN02982922_5475</name>
</gene>
<comment type="similarity">
    <text evidence="1">Belongs to the metallo-beta-lactamase superfamily. Class-B beta-lactamase family.</text>
</comment>
<dbReference type="PANTHER" id="PTHR42951">
    <property type="entry name" value="METALLO-BETA-LACTAMASE DOMAIN-CONTAINING"/>
    <property type="match status" value="1"/>
</dbReference>
<keyword evidence="4" id="KW-1185">Reference proteome</keyword>
<organism evidence="3 4">
    <name type="scientific">Mesorhizobium australicum</name>
    <dbReference type="NCBI Taxonomy" id="536018"/>
    <lineage>
        <taxon>Bacteria</taxon>
        <taxon>Pseudomonadati</taxon>
        <taxon>Pseudomonadota</taxon>
        <taxon>Alphaproteobacteria</taxon>
        <taxon>Hyphomicrobiales</taxon>
        <taxon>Phyllobacteriaceae</taxon>
        <taxon>Mesorhizobium</taxon>
    </lineage>
</organism>
<sequence>MAKWQFTKGMHDLGNGCYAYLLPDGSWGWSNAGLIVDGDATLMVDTLFDLKLTAEMLETYRASIPAAKSIDVLVNTHADGDHTFGNQLVEGARIIGTQGTVTDFARFDPTVVQNICLNAEQFGSAGVFMRECFRPFDFSRITLTPPTETFSGTLDLMVGSKKVQLIEVGPSHSLGDALIYVPDDKVLYTGDILFTGGTPIAWYGPVNRWIDVCDRVLNMDVETIVAGHGPISTKDDVREMRDYLQHVSDEARPLWEQGMDYLEASYKIDLGKYRDREDAERVVVTVQTLFDDFADAPQRPVRAPIPYFAEMKGFRHHLGRGPVHEAYCKACGIEQGFRAREAK</sequence>
<evidence type="ECO:0000313" key="3">
    <source>
        <dbReference type="EMBL" id="SMH56241.1"/>
    </source>
</evidence>
<reference evidence="3 4" key="1">
    <citation type="submission" date="2017-04" db="EMBL/GenBank/DDBJ databases">
        <authorList>
            <person name="Afonso C.L."/>
            <person name="Miller P.J."/>
            <person name="Scott M.A."/>
            <person name="Spackman E."/>
            <person name="Goraichik I."/>
            <person name="Dimitrov K.M."/>
            <person name="Suarez D.L."/>
            <person name="Swayne D.E."/>
        </authorList>
    </citation>
    <scope>NUCLEOTIDE SEQUENCE [LARGE SCALE GENOMIC DNA]</scope>
    <source>
        <strain evidence="3 4">B5P</strain>
    </source>
</reference>
<dbReference type="Proteomes" id="UP000193083">
    <property type="component" value="Unassembled WGS sequence"/>
</dbReference>
<dbReference type="PANTHER" id="PTHR42951:SF4">
    <property type="entry name" value="ACYL-COENZYME A THIOESTERASE MBLAC2"/>
    <property type="match status" value="1"/>
</dbReference>
<dbReference type="SUPFAM" id="SSF56281">
    <property type="entry name" value="Metallo-hydrolase/oxidoreductase"/>
    <property type="match status" value="1"/>
</dbReference>
<dbReference type="InterPro" id="IPR001279">
    <property type="entry name" value="Metallo-B-lactamas"/>
</dbReference>
<dbReference type="EMBL" id="FXBL01000004">
    <property type="protein sequence ID" value="SMH56241.1"/>
    <property type="molecule type" value="Genomic_DNA"/>
</dbReference>